<sequence length="396" mass="43967">MTTSDVGNAVVEKDEESEKDSTGIVERFHLRAVLLHLGLVLTCIGYVLVGASLFRSIERPIELTLRKRALADFEQVKSDFLGNISHRPDKAEEIVSDYAENLMKLFENPHYSHVFESHHTDYQTEKDLWTYSSSVIFTTTTVIPVGYGYIYPLSDLGKVLLIAYALLGIPLTLVTMADTGKFASQLITQWFDEVSCAAVFYKMTSEQSTTIPTALFLTLLFSYPMVVGLVLSQTSSISFLDAVYFSLTSIFTIGFGDLTPEMNVVQLVLFLVAGVILVTITVDFVAAEIIDHVHYMGRHVGKARQLAGKMFQLAQSINMNRGISGLASGMNQLHALARLGILGKAERESMEPGRRLTAFEPALDGIDFVDTTSIYSRFEQNSRSSRKNSARHLFVS</sequence>
<dbReference type="PRINTS" id="PR01333">
    <property type="entry name" value="2POREKCHANEL"/>
</dbReference>
<evidence type="ECO:0000256" key="3">
    <source>
        <dbReference type="ARBA" id="ARBA00022692"/>
    </source>
</evidence>
<accession>A0A8S1HEC9</accession>
<keyword evidence="3 8" id="KW-0812">Transmembrane</keyword>
<feature type="transmembrane region" description="Helical" evidence="9">
    <location>
        <begin position="267"/>
        <end position="287"/>
    </location>
</feature>
<feature type="transmembrane region" description="Helical" evidence="9">
    <location>
        <begin position="156"/>
        <end position="177"/>
    </location>
</feature>
<organism evidence="11 12">
    <name type="scientific">Caenorhabditis auriculariae</name>
    <dbReference type="NCBI Taxonomy" id="2777116"/>
    <lineage>
        <taxon>Eukaryota</taxon>
        <taxon>Metazoa</taxon>
        <taxon>Ecdysozoa</taxon>
        <taxon>Nematoda</taxon>
        <taxon>Chromadorea</taxon>
        <taxon>Rhabditida</taxon>
        <taxon>Rhabditina</taxon>
        <taxon>Rhabditomorpha</taxon>
        <taxon>Rhabditoidea</taxon>
        <taxon>Rhabditidae</taxon>
        <taxon>Peloderinae</taxon>
        <taxon>Caenorhabditis</taxon>
    </lineage>
</organism>
<comment type="subcellular location">
    <subcellularLocation>
        <location evidence="1">Membrane</location>
        <topology evidence="1">Multi-pass membrane protein</topology>
    </subcellularLocation>
</comment>
<keyword evidence="4 9" id="KW-1133">Transmembrane helix</keyword>
<evidence type="ECO:0000256" key="6">
    <source>
        <dbReference type="ARBA" id="ARBA00023136"/>
    </source>
</evidence>
<dbReference type="InterPro" id="IPR003280">
    <property type="entry name" value="2pore_dom_K_chnl"/>
</dbReference>
<keyword evidence="7 8" id="KW-0407">Ion channel</keyword>
<dbReference type="SUPFAM" id="SSF81324">
    <property type="entry name" value="Voltage-gated potassium channels"/>
    <property type="match status" value="2"/>
</dbReference>
<comment type="similarity">
    <text evidence="8">Belongs to the two pore domain potassium channel (TC 1.A.1.8) family.</text>
</comment>
<dbReference type="EMBL" id="CAJGYM010000028">
    <property type="protein sequence ID" value="CAD6192618.1"/>
    <property type="molecule type" value="Genomic_DNA"/>
</dbReference>
<evidence type="ECO:0000256" key="5">
    <source>
        <dbReference type="ARBA" id="ARBA00023065"/>
    </source>
</evidence>
<keyword evidence="12" id="KW-1185">Reference proteome</keyword>
<dbReference type="GO" id="GO:0015271">
    <property type="term" value="F:outward rectifier potassium channel activity"/>
    <property type="evidence" value="ECO:0007669"/>
    <property type="project" value="TreeGrafter"/>
</dbReference>
<evidence type="ECO:0000259" key="10">
    <source>
        <dbReference type="Pfam" id="PF07885"/>
    </source>
</evidence>
<comment type="caution">
    <text evidence="11">The sequence shown here is derived from an EMBL/GenBank/DDBJ whole genome shotgun (WGS) entry which is preliminary data.</text>
</comment>
<keyword evidence="5 8" id="KW-0406">Ion transport</keyword>
<evidence type="ECO:0000313" key="12">
    <source>
        <dbReference type="Proteomes" id="UP000835052"/>
    </source>
</evidence>
<dbReference type="InterPro" id="IPR013099">
    <property type="entry name" value="K_chnl_dom"/>
</dbReference>
<evidence type="ECO:0000256" key="1">
    <source>
        <dbReference type="ARBA" id="ARBA00004141"/>
    </source>
</evidence>
<dbReference type="AlphaFoldDB" id="A0A8S1HEC9"/>
<name>A0A8S1HEC9_9PELO</name>
<dbReference type="GO" id="GO:0022841">
    <property type="term" value="F:potassium ion leak channel activity"/>
    <property type="evidence" value="ECO:0007669"/>
    <property type="project" value="TreeGrafter"/>
</dbReference>
<evidence type="ECO:0000256" key="4">
    <source>
        <dbReference type="ARBA" id="ARBA00022989"/>
    </source>
</evidence>
<feature type="transmembrane region" description="Helical" evidence="9">
    <location>
        <begin position="128"/>
        <end position="150"/>
    </location>
</feature>
<keyword evidence="6 9" id="KW-0472">Membrane</keyword>
<evidence type="ECO:0000256" key="7">
    <source>
        <dbReference type="ARBA" id="ARBA00023303"/>
    </source>
</evidence>
<dbReference type="GO" id="GO:0030322">
    <property type="term" value="P:stabilization of membrane potential"/>
    <property type="evidence" value="ECO:0007669"/>
    <property type="project" value="TreeGrafter"/>
</dbReference>
<dbReference type="PANTHER" id="PTHR11003">
    <property type="entry name" value="POTASSIUM CHANNEL, SUBFAMILY K"/>
    <property type="match status" value="1"/>
</dbReference>
<evidence type="ECO:0000256" key="9">
    <source>
        <dbReference type="SAM" id="Phobius"/>
    </source>
</evidence>
<protein>
    <recommendedName>
        <fullName evidence="10">Potassium channel domain-containing protein</fullName>
    </recommendedName>
</protein>
<dbReference type="GO" id="GO:0005886">
    <property type="term" value="C:plasma membrane"/>
    <property type="evidence" value="ECO:0007669"/>
    <property type="project" value="TreeGrafter"/>
</dbReference>
<feature type="transmembrane region" description="Helical" evidence="9">
    <location>
        <begin position="33"/>
        <end position="54"/>
    </location>
</feature>
<feature type="transmembrane region" description="Helical" evidence="9">
    <location>
        <begin position="237"/>
        <end position="255"/>
    </location>
</feature>
<feature type="domain" description="Potassium channel" evidence="10">
    <location>
        <begin position="126"/>
        <end position="184"/>
    </location>
</feature>
<proteinExistence type="inferred from homology"/>
<evidence type="ECO:0000256" key="8">
    <source>
        <dbReference type="RuleBase" id="RU003857"/>
    </source>
</evidence>
<dbReference type="OrthoDB" id="297496at2759"/>
<dbReference type="Proteomes" id="UP000835052">
    <property type="component" value="Unassembled WGS sequence"/>
</dbReference>
<evidence type="ECO:0000313" key="11">
    <source>
        <dbReference type="EMBL" id="CAD6192618.1"/>
    </source>
</evidence>
<reference evidence="11" key="1">
    <citation type="submission" date="2020-10" db="EMBL/GenBank/DDBJ databases">
        <authorList>
            <person name="Kikuchi T."/>
        </authorList>
    </citation>
    <scope>NUCLEOTIDE SEQUENCE</scope>
    <source>
        <strain evidence="11">NKZ352</strain>
    </source>
</reference>
<feature type="transmembrane region" description="Helical" evidence="9">
    <location>
        <begin position="211"/>
        <end position="231"/>
    </location>
</feature>
<gene>
    <name evidence="11" type="ORF">CAUJ_LOCUS8537</name>
</gene>
<keyword evidence="2 8" id="KW-0813">Transport</keyword>
<feature type="domain" description="Potassium channel" evidence="10">
    <location>
        <begin position="226"/>
        <end position="287"/>
    </location>
</feature>
<evidence type="ECO:0000256" key="2">
    <source>
        <dbReference type="ARBA" id="ARBA00022448"/>
    </source>
</evidence>
<dbReference type="FunFam" id="1.10.287.70:FF:000235">
    <property type="entry name" value="TWiK family of potassium channels"/>
    <property type="match status" value="1"/>
</dbReference>
<dbReference type="Gene3D" id="1.10.287.70">
    <property type="match status" value="1"/>
</dbReference>
<dbReference type="PANTHER" id="PTHR11003:SF288">
    <property type="entry name" value="POTASSIUM CHANNEL DOMAIN-CONTAINING PROTEIN"/>
    <property type="match status" value="1"/>
</dbReference>
<dbReference type="Pfam" id="PF07885">
    <property type="entry name" value="Ion_trans_2"/>
    <property type="match status" value="2"/>
</dbReference>